<organism evidence="2 3">
    <name type="scientific">Oryza meyeriana var. granulata</name>
    <dbReference type="NCBI Taxonomy" id="110450"/>
    <lineage>
        <taxon>Eukaryota</taxon>
        <taxon>Viridiplantae</taxon>
        <taxon>Streptophyta</taxon>
        <taxon>Embryophyta</taxon>
        <taxon>Tracheophyta</taxon>
        <taxon>Spermatophyta</taxon>
        <taxon>Magnoliopsida</taxon>
        <taxon>Liliopsida</taxon>
        <taxon>Poales</taxon>
        <taxon>Poaceae</taxon>
        <taxon>BOP clade</taxon>
        <taxon>Oryzoideae</taxon>
        <taxon>Oryzeae</taxon>
        <taxon>Oryzinae</taxon>
        <taxon>Oryza</taxon>
        <taxon>Oryza meyeriana</taxon>
    </lineage>
</organism>
<proteinExistence type="predicted"/>
<accession>A0A6G1F700</accession>
<dbReference type="Proteomes" id="UP000479710">
    <property type="component" value="Unassembled WGS sequence"/>
</dbReference>
<evidence type="ECO:0000256" key="1">
    <source>
        <dbReference type="SAM" id="MobiDB-lite"/>
    </source>
</evidence>
<sequence length="70" mass="7263">MGLVRGGGSTSSQISTGPRTLPPETAVADQWRRPAETRIGSRGAGGRNGGNGSSNTDRHCGGGKMRRNRI</sequence>
<name>A0A6G1F700_9ORYZ</name>
<evidence type="ECO:0000313" key="2">
    <source>
        <dbReference type="EMBL" id="KAF0932696.1"/>
    </source>
</evidence>
<keyword evidence="3" id="KW-1185">Reference proteome</keyword>
<evidence type="ECO:0000313" key="3">
    <source>
        <dbReference type="Proteomes" id="UP000479710"/>
    </source>
</evidence>
<protein>
    <submittedName>
        <fullName evidence="2">Uncharacterized protein</fullName>
    </submittedName>
</protein>
<comment type="caution">
    <text evidence="2">The sequence shown here is derived from an EMBL/GenBank/DDBJ whole genome shotgun (WGS) entry which is preliminary data.</text>
</comment>
<feature type="region of interest" description="Disordered" evidence="1">
    <location>
        <begin position="1"/>
        <end position="70"/>
    </location>
</feature>
<reference evidence="2 3" key="1">
    <citation type="submission" date="2019-11" db="EMBL/GenBank/DDBJ databases">
        <title>Whole genome sequence of Oryza granulata.</title>
        <authorList>
            <person name="Li W."/>
        </authorList>
    </citation>
    <scope>NUCLEOTIDE SEQUENCE [LARGE SCALE GENOMIC DNA]</scope>
    <source>
        <strain evidence="3">cv. Menghai</strain>
        <tissue evidence="2">Leaf</tissue>
    </source>
</reference>
<gene>
    <name evidence="2" type="ORF">E2562_011991</name>
</gene>
<dbReference type="AlphaFoldDB" id="A0A6G1F700"/>
<feature type="compositionally biased region" description="Gly residues" evidence="1">
    <location>
        <begin position="42"/>
        <end position="52"/>
    </location>
</feature>
<dbReference type="EMBL" id="SPHZ02000001">
    <property type="protein sequence ID" value="KAF0932696.1"/>
    <property type="molecule type" value="Genomic_DNA"/>
</dbReference>